<keyword evidence="5" id="KW-0862">Zinc</keyword>
<evidence type="ECO:0000256" key="1">
    <source>
        <dbReference type="ARBA" id="ARBA00001947"/>
    </source>
</evidence>
<keyword evidence="3" id="KW-0479">Metal-binding</keyword>
<sequence>MFIIRRFFDEVAPRNREALRQVQTILREQFPALKPEDIDKIPELLRNPLKHRFRSILYVAEGSRGTVTGFALLSHDPELHFAYLDYISAAKAATGGGIGGALYERLREEALVLGCRGIFFECLPDDPALCRDPEILAQNRARLKFYEKYGARPIAGTAYETPVKPDDDNPPYLVFDNLGQERPLPAVEARRIVRAILERRYGHLCTPAYIDMVVDSFRDDPVVLRPLRYRRKAPAAAKATVSGRLRRIPLVVNDQHSIHHVRERGYVEAPVRIDAILKELTPLGMFERTTPADYPERHIRAVHDGAYLDYFKKVCANLAVNRSIYPYVFPIRNQARPPKELAVRAGYYCIDTFTPINRNAQLAATRAVDCALTAADRILAGHRLAYALVRPPGHHAEVRAFGGFCYYNNAAVAAHYLSRFGPIAMLDIDYHHGNGQQVIFYGRKDVLTVSLHGHPSFAYPYFSGFEDEKGEGEGIGFNRNYPLPETIDFDLYLKTLDKALRKIRAFQPSYLVLCLGLDTAKGDPTGTWPFKGKDFETLGRRIGALGLPTLVVQEGGYYTRQLGVNARNFFVGLWAGAFPEGGNP</sequence>
<feature type="domain" description="N-acetyltransferase" evidence="6">
    <location>
        <begin position="9"/>
        <end position="179"/>
    </location>
</feature>
<proteinExistence type="inferred from homology"/>
<evidence type="ECO:0000313" key="8">
    <source>
        <dbReference type="Proteomes" id="UP000317155"/>
    </source>
</evidence>
<evidence type="ECO:0000256" key="2">
    <source>
        <dbReference type="ARBA" id="ARBA00005947"/>
    </source>
</evidence>
<dbReference type="PROSITE" id="PS51186">
    <property type="entry name" value="GNAT"/>
    <property type="match status" value="1"/>
</dbReference>
<accession>A0A550JIT7</accession>
<dbReference type="GO" id="GO:0046872">
    <property type="term" value="F:metal ion binding"/>
    <property type="evidence" value="ECO:0007669"/>
    <property type="project" value="UniProtKB-KW"/>
</dbReference>
<dbReference type="InterPro" id="IPR023801">
    <property type="entry name" value="His_deacetylse_dom"/>
</dbReference>
<dbReference type="InterPro" id="IPR000182">
    <property type="entry name" value="GNAT_dom"/>
</dbReference>
<organism evidence="7 8">
    <name type="scientific">Trichloromonas acetexigens</name>
    <dbReference type="NCBI Taxonomy" id="38815"/>
    <lineage>
        <taxon>Bacteria</taxon>
        <taxon>Pseudomonadati</taxon>
        <taxon>Thermodesulfobacteriota</taxon>
        <taxon>Desulfuromonadia</taxon>
        <taxon>Desulfuromonadales</taxon>
        <taxon>Trichloromonadaceae</taxon>
        <taxon>Trichloromonas</taxon>
    </lineage>
</organism>
<dbReference type="AlphaFoldDB" id="A0A550JIT7"/>
<dbReference type="GO" id="GO:0004407">
    <property type="term" value="F:histone deacetylase activity"/>
    <property type="evidence" value="ECO:0007669"/>
    <property type="project" value="TreeGrafter"/>
</dbReference>
<dbReference type="InterPro" id="IPR037138">
    <property type="entry name" value="His_deacetylse_dom_sf"/>
</dbReference>
<dbReference type="Pfam" id="PF00850">
    <property type="entry name" value="Hist_deacetyl"/>
    <property type="match status" value="1"/>
</dbReference>
<evidence type="ECO:0000256" key="4">
    <source>
        <dbReference type="ARBA" id="ARBA00022801"/>
    </source>
</evidence>
<dbReference type="PRINTS" id="PR01270">
    <property type="entry name" value="HDASUPER"/>
</dbReference>
<keyword evidence="8" id="KW-1185">Reference proteome</keyword>
<dbReference type="InterPro" id="IPR016181">
    <property type="entry name" value="Acyl_CoA_acyltransferase"/>
</dbReference>
<dbReference type="GO" id="GO:0016787">
    <property type="term" value="F:hydrolase activity"/>
    <property type="evidence" value="ECO:0007669"/>
    <property type="project" value="UniProtKB-KW"/>
</dbReference>
<evidence type="ECO:0000256" key="3">
    <source>
        <dbReference type="ARBA" id="ARBA00022723"/>
    </source>
</evidence>
<gene>
    <name evidence="7" type="ORF">FL622_03275</name>
</gene>
<keyword evidence="4" id="KW-0378">Hydrolase</keyword>
<dbReference type="Proteomes" id="UP000317155">
    <property type="component" value="Unassembled WGS sequence"/>
</dbReference>
<dbReference type="PANTHER" id="PTHR10625">
    <property type="entry name" value="HISTONE DEACETYLASE HDAC1-RELATED"/>
    <property type="match status" value="1"/>
</dbReference>
<dbReference type="GO" id="GO:0040029">
    <property type="term" value="P:epigenetic regulation of gene expression"/>
    <property type="evidence" value="ECO:0007669"/>
    <property type="project" value="TreeGrafter"/>
</dbReference>
<dbReference type="EMBL" id="VJVV01000002">
    <property type="protein sequence ID" value="TRO83118.1"/>
    <property type="molecule type" value="Genomic_DNA"/>
</dbReference>
<reference evidence="7 8" key="1">
    <citation type="submission" date="2019-07" db="EMBL/GenBank/DDBJ databases">
        <title>Insights of Desulfuromonas acetexigens electromicrobiology.</title>
        <authorList>
            <person name="Katuri K."/>
            <person name="Sapireddy V."/>
            <person name="Shaw D.R."/>
            <person name="Saikaly P."/>
        </authorList>
    </citation>
    <scope>NUCLEOTIDE SEQUENCE [LARGE SCALE GENOMIC DNA]</scope>
    <source>
        <strain evidence="7 8">2873</strain>
    </source>
</reference>
<comment type="similarity">
    <text evidence="2">Belongs to the histone deacetylase family.</text>
</comment>
<dbReference type="OrthoDB" id="9808367at2"/>
<dbReference type="SUPFAM" id="SSF52768">
    <property type="entry name" value="Arginase/deacetylase"/>
    <property type="match status" value="1"/>
</dbReference>
<comment type="caution">
    <text evidence="7">The sequence shown here is derived from an EMBL/GenBank/DDBJ whole genome shotgun (WGS) entry which is preliminary data.</text>
</comment>
<dbReference type="Gene3D" id="3.40.800.20">
    <property type="entry name" value="Histone deacetylase domain"/>
    <property type="match status" value="1"/>
</dbReference>
<protein>
    <submittedName>
        <fullName evidence="7">Histone deacetylase family protein</fullName>
    </submittedName>
</protein>
<comment type="cofactor">
    <cofactor evidence="1">
        <name>Zn(2+)</name>
        <dbReference type="ChEBI" id="CHEBI:29105"/>
    </cofactor>
</comment>
<dbReference type="InterPro" id="IPR000286">
    <property type="entry name" value="HDACs"/>
</dbReference>
<dbReference type="PANTHER" id="PTHR10625:SF17">
    <property type="entry name" value="HISTONE DEACETYLASE 8"/>
    <property type="match status" value="1"/>
</dbReference>
<dbReference type="Gene3D" id="3.40.630.30">
    <property type="match status" value="1"/>
</dbReference>
<name>A0A550JIT7_9BACT</name>
<dbReference type="InterPro" id="IPR023696">
    <property type="entry name" value="Ureohydrolase_dom_sf"/>
</dbReference>
<evidence type="ECO:0000313" key="7">
    <source>
        <dbReference type="EMBL" id="TRO83118.1"/>
    </source>
</evidence>
<dbReference type="CDD" id="cd10001">
    <property type="entry name" value="HDAC_classII_APAH"/>
    <property type="match status" value="1"/>
</dbReference>
<evidence type="ECO:0000256" key="5">
    <source>
        <dbReference type="ARBA" id="ARBA00022833"/>
    </source>
</evidence>
<evidence type="ECO:0000259" key="6">
    <source>
        <dbReference type="PROSITE" id="PS51186"/>
    </source>
</evidence>
<dbReference type="GO" id="GO:0016747">
    <property type="term" value="F:acyltransferase activity, transferring groups other than amino-acyl groups"/>
    <property type="evidence" value="ECO:0007669"/>
    <property type="project" value="InterPro"/>
</dbReference>
<dbReference type="SUPFAM" id="SSF55729">
    <property type="entry name" value="Acyl-CoA N-acyltransferases (Nat)"/>
    <property type="match status" value="1"/>
</dbReference>
<dbReference type="Pfam" id="PF00583">
    <property type="entry name" value="Acetyltransf_1"/>
    <property type="match status" value="1"/>
</dbReference>
<dbReference type="RefSeq" id="WP_092055611.1">
    <property type="nucleotide sequence ID" value="NZ_FOJJ01000012.1"/>
</dbReference>